<keyword evidence="3" id="KW-0963">Cytoplasm</keyword>
<dbReference type="AlphaFoldDB" id="A0A7W6JYK4"/>
<dbReference type="PANTHER" id="PTHR33620:SF1">
    <property type="entry name" value="UREASE ACCESSORY PROTEIN F"/>
    <property type="match status" value="1"/>
</dbReference>
<comment type="subcellular location">
    <subcellularLocation>
        <location evidence="3">Cytoplasm</location>
    </subcellularLocation>
</comment>
<name>A0A7W6JYK4_9HYPH</name>
<dbReference type="Gene3D" id="1.10.4190.10">
    <property type="entry name" value="Urease accessory protein UreF"/>
    <property type="match status" value="1"/>
</dbReference>
<comment type="similarity">
    <text evidence="3">Belongs to the UreF family.</text>
</comment>
<evidence type="ECO:0000256" key="3">
    <source>
        <dbReference type="HAMAP-Rule" id="MF_01385"/>
    </source>
</evidence>
<accession>A0A7W6JYK4</accession>
<keyword evidence="5" id="KW-1185">Reference proteome</keyword>
<dbReference type="Pfam" id="PF01730">
    <property type="entry name" value="UreF"/>
    <property type="match status" value="1"/>
</dbReference>
<comment type="function">
    <text evidence="3">Required for maturation of urease via the functional incorporation of the urease nickel metallocenter.</text>
</comment>
<dbReference type="GO" id="GO:0005737">
    <property type="term" value="C:cytoplasm"/>
    <property type="evidence" value="ECO:0007669"/>
    <property type="project" value="UniProtKB-SubCell"/>
</dbReference>
<dbReference type="RefSeq" id="WP_183788997.1">
    <property type="nucleotide sequence ID" value="NZ_JACIDU010000002.1"/>
</dbReference>
<dbReference type="InterPro" id="IPR038277">
    <property type="entry name" value="UreF_sf"/>
</dbReference>
<proteinExistence type="inferred from homology"/>
<evidence type="ECO:0000313" key="4">
    <source>
        <dbReference type="EMBL" id="MBB4101935.1"/>
    </source>
</evidence>
<comment type="subunit">
    <text evidence="3">UreD, UreF and UreG form a complex that acts as a GTP-hydrolysis-dependent molecular chaperone, activating the urease apoprotein by helping to assemble the nickel containing metallocenter of UreC. The UreE protein probably delivers the nickel.</text>
</comment>
<evidence type="ECO:0000313" key="5">
    <source>
        <dbReference type="Proteomes" id="UP000584824"/>
    </source>
</evidence>
<keyword evidence="1 3" id="KW-0996">Nickel insertion</keyword>
<dbReference type="EMBL" id="JACIDU010000002">
    <property type="protein sequence ID" value="MBB4101935.1"/>
    <property type="molecule type" value="Genomic_DNA"/>
</dbReference>
<dbReference type="InterPro" id="IPR002639">
    <property type="entry name" value="UreF"/>
</dbReference>
<dbReference type="PIRSF" id="PIRSF009467">
    <property type="entry name" value="Ureas_acces_UreF"/>
    <property type="match status" value="1"/>
</dbReference>
<keyword evidence="2 3" id="KW-0143">Chaperone</keyword>
<gene>
    <name evidence="3" type="primary">ureF</name>
    <name evidence="4" type="ORF">GGQ66_000463</name>
</gene>
<organism evidence="4 5">
    <name type="scientific">Allorhizobium borbori</name>
    <dbReference type="NCBI Taxonomy" id="485907"/>
    <lineage>
        <taxon>Bacteria</taxon>
        <taxon>Pseudomonadati</taxon>
        <taxon>Pseudomonadota</taxon>
        <taxon>Alphaproteobacteria</taxon>
        <taxon>Hyphomicrobiales</taxon>
        <taxon>Rhizobiaceae</taxon>
        <taxon>Rhizobium/Agrobacterium group</taxon>
        <taxon>Allorhizobium</taxon>
    </lineage>
</organism>
<sequence>MSDVQAGAALLRLLTWLSPAFPVGAFAYSGGLERAVHDGWVKDAAGLEGWIVATLSHGAGWNDAVFFAEAWRECGNAERLQTAAELAEALAGSRERHQETMALGSAFLEASAEWPRPAFAAGAAYPVAVGSVAGLNGVALDAGLAAYLHAAASQLVSAGLRLGVAGQKQGVAILSRLEVTLLGLAARAEVSTLDDLGTATIRAEIEVMRHEVQYSRLFRS</sequence>
<protein>
    <recommendedName>
        <fullName evidence="3">Urease accessory protein UreF</fullName>
    </recommendedName>
</protein>
<dbReference type="PANTHER" id="PTHR33620">
    <property type="entry name" value="UREASE ACCESSORY PROTEIN F"/>
    <property type="match status" value="1"/>
</dbReference>
<evidence type="ECO:0000256" key="1">
    <source>
        <dbReference type="ARBA" id="ARBA00022988"/>
    </source>
</evidence>
<dbReference type="HAMAP" id="MF_01385">
    <property type="entry name" value="UreF"/>
    <property type="match status" value="1"/>
</dbReference>
<reference evidence="4 5" key="1">
    <citation type="submission" date="2020-08" db="EMBL/GenBank/DDBJ databases">
        <title>Genomic Encyclopedia of Type Strains, Phase IV (KMG-IV): sequencing the most valuable type-strain genomes for metagenomic binning, comparative biology and taxonomic classification.</title>
        <authorList>
            <person name="Goeker M."/>
        </authorList>
    </citation>
    <scope>NUCLEOTIDE SEQUENCE [LARGE SCALE GENOMIC DNA]</scope>
    <source>
        <strain evidence="4 5">DSM 26385</strain>
    </source>
</reference>
<dbReference type="Proteomes" id="UP000584824">
    <property type="component" value="Unassembled WGS sequence"/>
</dbReference>
<comment type="caution">
    <text evidence="4">The sequence shown here is derived from an EMBL/GenBank/DDBJ whole genome shotgun (WGS) entry which is preliminary data.</text>
</comment>
<evidence type="ECO:0000256" key="2">
    <source>
        <dbReference type="ARBA" id="ARBA00023186"/>
    </source>
</evidence>
<dbReference type="GO" id="GO:0016151">
    <property type="term" value="F:nickel cation binding"/>
    <property type="evidence" value="ECO:0007669"/>
    <property type="project" value="UniProtKB-UniRule"/>
</dbReference>